<protein>
    <recommendedName>
        <fullName evidence="4">Developmental regulator protein</fullName>
    </recommendedName>
</protein>
<feature type="compositionally biased region" description="Pro residues" evidence="1">
    <location>
        <begin position="210"/>
        <end position="219"/>
    </location>
</feature>
<organism evidence="2 3">
    <name type="scientific">Phialocephala subalpina</name>
    <dbReference type="NCBI Taxonomy" id="576137"/>
    <lineage>
        <taxon>Eukaryota</taxon>
        <taxon>Fungi</taxon>
        <taxon>Dikarya</taxon>
        <taxon>Ascomycota</taxon>
        <taxon>Pezizomycotina</taxon>
        <taxon>Leotiomycetes</taxon>
        <taxon>Helotiales</taxon>
        <taxon>Mollisiaceae</taxon>
        <taxon>Phialocephala</taxon>
        <taxon>Phialocephala fortinii species complex</taxon>
    </lineage>
</organism>
<proteinExistence type="predicted"/>
<dbReference type="OrthoDB" id="371463at2759"/>
<evidence type="ECO:0000256" key="1">
    <source>
        <dbReference type="SAM" id="MobiDB-lite"/>
    </source>
</evidence>
<keyword evidence="3" id="KW-1185">Reference proteome</keyword>
<feature type="compositionally biased region" description="Polar residues" evidence="1">
    <location>
        <begin position="111"/>
        <end position="140"/>
    </location>
</feature>
<feature type="region of interest" description="Disordered" evidence="1">
    <location>
        <begin position="58"/>
        <end position="146"/>
    </location>
</feature>
<sequence length="319" mass="35551">MPTYLIHGFKWERSSIVIHIILQNLEDAAPEWIMAPASSISLLNSFYSLHDFLPPSNPPPAVYPPPIPQPEKEVSEPKKENGAPRTLTKTNKGSMSSLRSLGRKNRPPNLSKGTNGHKASTSSSEKNSRFGSTPSTQISASEGKKEPKFNEWSVVKLLEQYDPDDLRTASQPFAYVADYMVEVKLGASLNEEMLKYEADQKVEEAMVNAPAPPRTPGTPGPNGNGGLLSPSLSVREARRRSRRIGWFEKLRDGLQKGADIGWFVVVCGDEDRVFPAKEPDISEEDEDYDEEEEEEKPMKTPRSAGLKGMFHRKSNIQEE</sequence>
<gene>
    <name evidence="2" type="ORF">PAC_11987</name>
</gene>
<evidence type="ECO:0000313" key="2">
    <source>
        <dbReference type="EMBL" id="CZR62090.1"/>
    </source>
</evidence>
<evidence type="ECO:0008006" key="4">
    <source>
        <dbReference type="Google" id="ProtNLM"/>
    </source>
</evidence>
<feature type="compositionally biased region" description="Acidic residues" evidence="1">
    <location>
        <begin position="281"/>
        <end position="295"/>
    </location>
</feature>
<feature type="compositionally biased region" description="Polar residues" evidence="1">
    <location>
        <begin position="87"/>
        <end position="99"/>
    </location>
</feature>
<feature type="compositionally biased region" description="Pro residues" evidence="1">
    <location>
        <begin position="58"/>
        <end position="69"/>
    </location>
</feature>
<feature type="region of interest" description="Disordered" evidence="1">
    <location>
        <begin position="274"/>
        <end position="319"/>
    </location>
</feature>
<name>A0A1L7XAM8_9HELO</name>
<feature type="compositionally biased region" description="Basic residues" evidence="1">
    <location>
        <begin position="309"/>
        <end position="319"/>
    </location>
</feature>
<feature type="compositionally biased region" description="Basic and acidic residues" evidence="1">
    <location>
        <begin position="70"/>
        <end position="82"/>
    </location>
</feature>
<reference evidence="2 3" key="1">
    <citation type="submission" date="2016-03" db="EMBL/GenBank/DDBJ databases">
        <authorList>
            <person name="Ploux O."/>
        </authorList>
    </citation>
    <scope>NUCLEOTIDE SEQUENCE [LARGE SCALE GENOMIC DNA]</scope>
    <source>
        <strain evidence="2 3">UAMH 11012</strain>
    </source>
</reference>
<evidence type="ECO:0000313" key="3">
    <source>
        <dbReference type="Proteomes" id="UP000184330"/>
    </source>
</evidence>
<dbReference type="Proteomes" id="UP000184330">
    <property type="component" value="Unassembled WGS sequence"/>
</dbReference>
<dbReference type="EMBL" id="FJOG01000020">
    <property type="protein sequence ID" value="CZR62090.1"/>
    <property type="molecule type" value="Genomic_DNA"/>
</dbReference>
<dbReference type="AlphaFoldDB" id="A0A1L7XAM8"/>
<feature type="region of interest" description="Disordered" evidence="1">
    <location>
        <begin position="208"/>
        <end position="234"/>
    </location>
</feature>
<accession>A0A1L7XAM8</accession>